<dbReference type="Gene3D" id="2.170.130.10">
    <property type="entry name" value="TonB-dependent receptor, plug domain"/>
    <property type="match status" value="1"/>
</dbReference>
<accession>A0A3G2L5M5</accession>
<evidence type="ECO:0000259" key="9">
    <source>
        <dbReference type="Pfam" id="PF07715"/>
    </source>
</evidence>
<reference evidence="10 11" key="1">
    <citation type="submission" date="2018-08" db="EMBL/GenBank/DDBJ databases">
        <title>The reduced genetic potential of extracellular carbohydrate catabolism in Euzebyella marina RN62, a Flavobacteriia bacterium isolated from the hadal water.</title>
        <authorList>
            <person name="Xue C."/>
        </authorList>
    </citation>
    <scope>NUCLEOTIDE SEQUENCE [LARGE SCALE GENOMIC DNA]</scope>
    <source>
        <strain evidence="10 11">RN62</strain>
    </source>
</reference>
<keyword evidence="2 7" id="KW-0813">Transport</keyword>
<dbReference type="RefSeq" id="WP_121848544.1">
    <property type="nucleotide sequence ID" value="NZ_CP032050.1"/>
</dbReference>
<keyword evidence="11" id="KW-1185">Reference proteome</keyword>
<dbReference type="InterPro" id="IPR023997">
    <property type="entry name" value="TonB-dep_OMP_SusC/RagA_CS"/>
</dbReference>
<feature type="domain" description="TonB-dependent receptor plug" evidence="9">
    <location>
        <begin position="132"/>
        <end position="256"/>
    </location>
</feature>
<dbReference type="InterPro" id="IPR012910">
    <property type="entry name" value="Plug_dom"/>
</dbReference>
<keyword evidence="6 7" id="KW-0998">Cell outer membrane</keyword>
<dbReference type="OrthoDB" id="9768177at2"/>
<dbReference type="NCBIfam" id="TIGR04057">
    <property type="entry name" value="SusC_RagA_signa"/>
    <property type="match status" value="1"/>
</dbReference>
<evidence type="ECO:0000256" key="6">
    <source>
        <dbReference type="ARBA" id="ARBA00023237"/>
    </source>
</evidence>
<dbReference type="Pfam" id="PF07715">
    <property type="entry name" value="Plug"/>
    <property type="match status" value="1"/>
</dbReference>
<proteinExistence type="inferred from homology"/>
<comment type="similarity">
    <text evidence="7">Belongs to the TonB-dependent receptor family.</text>
</comment>
<dbReference type="NCBIfam" id="TIGR04056">
    <property type="entry name" value="OMP_RagA_SusC"/>
    <property type="match status" value="1"/>
</dbReference>
<keyword evidence="4 7" id="KW-0812">Transmembrane</keyword>
<dbReference type="SUPFAM" id="SSF56935">
    <property type="entry name" value="Porins"/>
    <property type="match status" value="1"/>
</dbReference>
<dbReference type="SUPFAM" id="SSF49464">
    <property type="entry name" value="Carboxypeptidase regulatory domain-like"/>
    <property type="match status" value="1"/>
</dbReference>
<keyword evidence="3 7" id="KW-1134">Transmembrane beta strand</keyword>
<dbReference type="GO" id="GO:0009279">
    <property type="term" value="C:cell outer membrane"/>
    <property type="evidence" value="ECO:0007669"/>
    <property type="project" value="UniProtKB-SubCell"/>
</dbReference>
<dbReference type="InterPro" id="IPR023996">
    <property type="entry name" value="TonB-dep_OMP_SusC/RagA"/>
</dbReference>
<dbReference type="KEGG" id="emar:D1013_09220"/>
<dbReference type="EMBL" id="CP032050">
    <property type="protein sequence ID" value="AYN67528.1"/>
    <property type="molecule type" value="Genomic_DNA"/>
</dbReference>
<evidence type="ECO:0000256" key="7">
    <source>
        <dbReference type="PROSITE-ProRule" id="PRU01360"/>
    </source>
</evidence>
<evidence type="ECO:0000256" key="1">
    <source>
        <dbReference type="ARBA" id="ARBA00004571"/>
    </source>
</evidence>
<dbReference type="PROSITE" id="PS52016">
    <property type="entry name" value="TONB_DEPENDENT_REC_3"/>
    <property type="match status" value="1"/>
</dbReference>
<keyword evidence="5 7" id="KW-0472">Membrane</keyword>
<dbReference type="InterPro" id="IPR037066">
    <property type="entry name" value="Plug_dom_sf"/>
</dbReference>
<dbReference type="Pfam" id="PF13715">
    <property type="entry name" value="CarbopepD_reg_2"/>
    <property type="match status" value="1"/>
</dbReference>
<organism evidence="10 11">
    <name type="scientific">Euzebyella marina</name>
    <dbReference type="NCBI Taxonomy" id="1761453"/>
    <lineage>
        <taxon>Bacteria</taxon>
        <taxon>Pseudomonadati</taxon>
        <taxon>Bacteroidota</taxon>
        <taxon>Flavobacteriia</taxon>
        <taxon>Flavobacteriales</taxon>
        <taxon>Flavobacteriaceae</taxon>
        <taxon>Euzebyella</taxon>
    </lineage>
</organism>
<protein>
    <submittedName>
        <fullName evidence="10">SusC/RagA family TonB-linked outer membrane protein</fullName>
    </submittedName>
</protein>
<sequence>MTKFLNSKGKTPLLLILYILSMPFLSFLLRAGKILDPPQATITGTVTQYTGVPLAGVNIVVESKYKGAISDLDGTYQIEANADDVLIFSMVGYKTQIIQINGRDEISIQMEEDVTALEEVVLNAGYYTISDKKSTGSIAKVKANIFDKQPVNNPLAAMQGHVAGVNIVQTTGLPGGGFNIEIRGRNFLNGVSDPLFIVDGVPFNSQSLGASRVSGQIMGGSISPLNAIDPNDIESIEVLKDGDATAIYGSRGANGVVLITTKKGQSGKTRVEAHVSTTMGQVSHFLDLMNTNQYLEVRREGIANDGYGDLLNDPNYDFFWPDVKLWENERYTNWQEELIGGTAFRNNYKLSLSGGNDLTQFLISSSFQNETTVFPGDSKYQKANIRSNVNHQSENRRFSINLSLGYTNENNTMPTVDFSTKAYTLEPNAPKIYDEEGNINWENNTWDNPLASLDETYNAEINTLFANTLVSYKLTTNLKFQSNIGFSDYRLDSYRSMPSSARNPGLGVTPQNYSNHTINNARRTSWIVEPQLNYKKGWDLWELDVLVGTTFQEEVSNQLVQRGLGYPNDGLINNLTAAETIEIFSDTDGEYKYNALFGRVHLEFMDKYIINLTGRRDGSSRFGPGRQFGNFGALGAAWIFSNEGFFKENAALSFGKIRASYGTTGSDNIGDYRFLDTYSVTGNNYNNISLLEPTGVFNPLFGWEANRKMEVALELGWLKDRIFINTSYYKNKSSNQLIGIPLAATTGFSELTGNFDAEVENTGWEFDLRTINIQSNKLNWKTTFNLTVPRNKLVSFEGLETSTFSNRYVVGEPLTIAKLYHSLGVDPQTGEYTFEDYNGDTDITSTEDRQWIEDLAPTYYGGLGNSISFGSWSMDMLFQFKKQMAYNTLRFVATPGFKGNTPESLYDRWTQTGDNAPIQKSAGGLAGGQDLGALQRDSDAAISDASYVRLRNISLNYRVPSAHSDLDFQVYLQGQNLWTWTNYDGPDPEQPASTRLPPLRQMTLGFKISF</sequence>
<evidence type="ECO:0000256" key="3">
    <source>
        <dbReference type="ARBA" id="ARBA00022452"/>
    </source>
</evidence>
<feature type="transmembrane region" description="Helical" evidence="8">
    <location>
        <begin position="12"/>
        <end position="29"/>
    </location>
</feature>
<comment type="subcellular location">
    <subcellularLocation>
        <location evidence="1 7">Cell outer membrane</location>
        <topology evidence="1 7">Multi-pass membrane protein</topology>
    </subcellularLocation>
</comment>
<dbReference type="InterPro" id="IPR008969">
    <property type="entry name" value="CarboxyPept-like_regulatory"/>
</dbReference>
<name>A0A3G2L5M5_9FLAO</name>
<evidence type="ECO:0000256" key="5">
    <source>
        <dbReference type="ARBA" id="ARBA00023136"/>
    </source>
</evidence>
<dbReference type="Proteomes" id="UP000276309">
    <property type="component" value="Chromosome"/>
</dbReference>
<keyword evidence="8" id="KW-1133">Transmembrane helix</keyword>
<dbReference type="AlphaFoldDB" id="A0A3G2L5M5"/>
<evidence type="ECO:0000256" key="8">
    <source>
        <dbReference type="SAM" id="Phobius"/>
    </source>
</evidence>
<evidence type="ECO:0000313" key="10">
    <source>
        <dbReference type="EMBL" id="AYN67528.1"/>
    </source>
</evidence>
<dbReference type="InterPro" id="IPR039426">
    <property type="entry name" value="TonB-dep_rcpt-like"/>
</dbReference>
<evidence type="ECO:0000256" key="4">
    <source>
        <dbReference type="ARBA" id="ARBA00022692"/>
    </source>
</evidence>
<evidence type="ECO:0000256" key="2">
    <source>
        <dbReference type="ARBA" id="ARBA00022448"/>
    </source>
</evidence>
<dbReference type="InterPro" id="IPR036942">
    <property type="entry name" value="Beta-barrel_TonB_sf"/>
</dbReference>
<evidence type="ECO:0000313" key="11">
    <source>
        <dbReference type="Proteomes" id="UP000276309"/>
    </source>
</evidence>
<gene>
    <name evidence="10" type="ORF">D1013_09220</name>
</gene>
<dbReference type="Gene3D" id="2.40.170.20">
    <property type="entry name" value="TonB-dependent receptor, beta-barrel domain"/>
    <property type="match status" value="1"/>
</dbReference>